<keyword evidence="3" id="KW-1185">Reference proteome</keyword>
<proteinExistence type="predicted"/>
<dbReference type="EMBL" id="CP099421">
    <property type="protein sequence ID" value="USW52248.1"/>
    <property type="molecule type" value="Genomic_DNA"/>
</dbReference>
<evidence type="ECO:0000313" key="2">
    <source>
        <dbReference type="EMBL" id="USW52248.1"/>
    </source>
</evidence>
<feature type="region of interest" description="Disordered" evidence="1">
    <location>
        <begin position="67"/>
        <end position="107"/>
    </location>
</feature>
<accession>A0A9Q9EKC4</accession>
<gene>
    <name evidence="2" type="ORF">Slin15195_G055670</name>
</gene>
<dbReference type="Proteomes" id="UP001056384">
    <property type="component" value="Chromosome 4"/>
</dbReference>
<dbReference type="AlphaFoldDB" id="A0A9Q9EKC4"/>
<sequence length="557" mass="62258">MDAASGTKSSGQSSAPSTLFFVEDGNTPGKGRSKQSRAHVARVNRQRQKLKSTDIAAATASQSTHVALTASSSSAPSTWTTQTTSRPTQAQARSQSDHHAVQVAGRRDRHSAAALMEARRTQSAPTVSQTIQPVFGGTEITSFSKEHSMEAAEVAKFCFERVLDSWLNPNFKPAWIAAFFQHPIVYHCLSFATGVMQDFTLSRPISSRRLWHRGMTISLVNSALGNLNDIDIEPVLLAITSLWRINTEILVERREVSVLFLPHVRNLSWVSVLGKLGGDPQHGQALAQLVHRKGGLHNFTTLPSLQESLALADLIDSSSRGTRPKFPSLWPAEHFLQALNPALQLLANDIEGRVFASNSLRLPDSCREVYRRLAAVDKMLDDFAQRTVSRAEDFWIGELSSAVQHDLLLLVPYTRLARTDREQTSQATYETCRMAASLYSNAVVFPVSPNDPWLQMHLKELRELLEVSSDSLHNQAPFPLLVWATFVASMAAFWTSHRMFFTNFLRDTLRRSGWTLWAQVEPLLKEFLWRDTACQHGATTLWKFLNVEQDRTVPIDC</sequence>
<dbReference type="OrthoDB" id="3635505at2759"/>
<dbReference type="Pfam" id="PF11951">
    <property type="entry name" value="Fungal_trans_2"/>
    <property type="match status" value="1"/>
</dbReference>
<reference evidence="2" key="1">
    <citation type="submission" date="2022-06" db="EMBL/GenBank/DDBJ databases">
        <title>Complete genome sequences of two strains of the flax pathogen Septoria linicola.</title>
        <authorList>
            <person name="Lapalu N."/>
            <person name="Simon A."/>
            <person name="Demenou B."/>
            <person name="Paumier D."/>
            <person name="Guillot M.-P."/>
            <person name="Gout L."/>
            <person name="Valade R."/>
        </authorList>
    </citation>
    <scope>NUCLEOTIDE SEQUENCE</scope>
    <source>
        <strain evidence="2">SE15195</strain>
    </source>
</reference>
<name>A0A9Q9EKC4_9PEZI</name>
<feature type="region of interest" description="Disordered" evidence="1">
    <location>
        <begin position="1"/>
        <end position="53"/>
    </location>
</feature>
<dbReference type="InterPro" id="IPR021858">
    <property type="entry name" value="Fun_TF"/>
</dbReference>
<feature type="compositionally biased region" description="Polar residues" evidence="1">
    <location>
        <begin position="1"/>
        <end position="17"/>
    </location>
</feature>
<organism evidence="2 3">
    <name type="scientific">Septoria linicola</name>
    <dbReference type="NCBI Taxonomy" id="215465"/>
    <lineage>
        <taxon>Eukaryota</taxon>
        <taxon>Fungi</taxon>
        <taxon>Dikarya</taxon>
        <taxon>Ascomycota</taxon>
        <taxon>Pezizomycotina</taxon>
        <taxon>Dothideomycetes</taxon>
        <taxon>Dothideomycetidae</taxon>
        <taxon>Mycosphaerellales</taxon>
        <taxon>Mycosphaerellaceae</taxon>
        <taxon>Septoria</taxon>
    </lineage>
</organism>
<evidence type="ECO:0000313" key="3">
    <source>
        <dbReference type="Proteomes" id="UP001056384"/>
    </source>
</evidence>
<feature type="compositionally biased region" description="Low complexity" evidence="1">
    <location>
        <begin position="69"/>
        <end position="93"/>
    </location>
</feature>
<dbReference type="PANTHER" id="PTHR37540:SF10">
    <property type="entry name" value="SIGMA-70 REGION 2 FAMILY PROTEIN"/>
    <property type="match status" value="1"/>
</dbReference>
<evidence type="ECO:0000256" key="1">
    <source>
        <dbReference type="SAM" id="MobiDB-lite"/>
    </source>
</evidence>
<dbReference type="PANTHER" id="PTHR37540">
    <property type="entry name" value="TRANSCRIPTION FACTOR (ACR-2), PUTATIVE-RELATED-RELATED"/>
    <property type="match status" value="1"/>
</dbReference>
<feature type="compositionally biased region" description="Basic residues" evidence="1">
    <location>
        <begin position="31"/>
        <end position="50"/>
    </location>
</feature>
<protein>
    <submittedName>
        <fullName evidence="2">Fungal transcription factor</fullName>
    </submittedName>
</protein>